<dbReference type="InterPro" id="IPR014729">
    <property type="entry name" value="Rossmann-like_a/b/a_fold"/>
</dbReference>
<dbReference type="PROSITE" id="PS00394">
    <property type="entry name" value="DNA_PHOTOLYASES_1_1"/>
    <property type="match status" value="1"/>
</dbReference>
<dbReference type="GO" id="GO:0006139">
    <property type="term" value="P:nucleobase-containing compound metabolic process"/>
    <property type="evidence" value="ECO:0007669"/>
    <property type="project" value="UniProtKB-ARBA"/>
</dbReference>
<dbReference type="Gene3D" id="1.25.40.80">
    <property type="match status" value="1"/>
</dbReference>
<keyword evidence="11" id="KW-1185">Reference proteome</keyword>
<dbReference type="AlphaFoldDB" id="A0AAN6KD24"/>
<keyword evidence="3 6" id="KW-0285">Flavoprotein</keyword>
<dbReference type="SUPFAM" id="SSF52425">
    <property type="entry name" value="Cryptochrome/photolyase, N-terminal domain"/>
    <property type="match status" value="1"/>
</dbReference>
<dbReference type="PROSITE" id="PS00691">
    <property type="entry name" value="DNA_PHOTOLYASES_1_2"/>
    <property type="match status" value="1"/>
</dbReference>
<evidence type="ECO:0000256" key="4">
    <source>
        <dbReference type="ARBA" id="ARBA00022827"/>
    </source>
</evidence>
<dbReference type="GO" id="GO:0005737">
    <property type="term" value="C:cytoplasm"/>
    <property type="evidence" value="ECO:0007669"/>
    <property type="project" value="TreeGrafter"/>
</dbReference>
<accession>A0AAN6KD24</accession>
<dbReference type="GO" id="GO:0003677">
    <property type="term" value="F:DNA binding"/>
    <property type="evidence" value="ECO:0007669"/>
    <property type="project" value="TreeGrafter"/>
</dbReference>
<evidence type="ECO:0000256" key="1">
    <source>
        <dbReference type="ARBA" id="ARBA00001932"/>
    </source>
</evidence>
<evidence type="ECO:0000256" key="3">
    <source>
        <dbReference type="ARBA" id="ARBA00022630"/>
    </source>
</evidence>
<comment type="cofactor">
    <cofactor evidence="1">
        <name>(6R)-5,10-methylene-5,6,7,8-tetrahydrofolate</name>
        <dbReference type="ChEBI" id="CHEBI:15636"/>
    </cofactor>
</comment>
<dbReference type="EMBL" id="JAUJLE010000141">
    <property type="protein sequence ID" value="KAK0976273.1"/>
    <property type="molecule type" value="Genomic_DNA"/>
</dbReference>
<dbReference type="FunFam" id="1.10.579.10:FF:000003">
    <property type="entry name" value="Deoxyribodipyrimidine photo-lyase"/>
    <property type="match status" value="1"/>
</dbReference>
<dbReference type="PANTHER" id="PTHR11455:SF18">
    <property type="entry name" value="SI:CH1073-390K14.1"/>
    <property type="match status" value="1"/>
</dbReference>
<dbReference type="GO" id="GO:0071949">
    <property type="term" value="F:FAD binding"/>
    <property type="evidence" value="ECO:0007669"/>
    <property type="project" value="TreeGrafter"/>
</dbReference>
<dbReference type="InterPro" id="IPR002081">
    <property type="entry name" value="Cryptochrome/DNA_photolyase_1"/>
</dbReference>
<feature type="binding site" evidence="6">
    <location>
        <begin position="387"/>
        <end position="394"/>
    </location>
    <ligand>
        <name>FAD</name>
        <dbReference type="ChEBI" id="CHEBI:57692"/>
    </ligand>
</feature>
<dbReference type="GO" id="GO:0032922">
    <property type="term" value="P:circadian regulation of gene expression"/>
    <property type="evidence" value="ECO:0007669"/>
    <property type="project" value="TreeGrafter"/>
</dbReference>
<dbReference type="SUPFAM" id="SSF48173">
    <property type="entry name" value="Cryptochrome/photolyase FAD-binding domain"/>
    <property type="match status" value="1"/>
</dbReference>
<proteinExistence type="inferred from homology"/>
<dbReference type="PROSITE" id="PS51645">
    <property type="entry name" value="PHR_CRY_ALPHA_BETA"/>
    <property type="match status" value="1"/>
</dbReference>
<dbReference type="GO" id="GO:0006950">
    <property type="term" value="P:response to stress"/>
    <property type="evidence" value="ECO:0007669"/>
    <property type="project" value="UniProtKB-ARBA"/>
</dbReference>
<dbReference type="InterPro" id="IPR018394">
    <property type="entry name" value="DNA_photolyase_1_CS_C"/>
</dbReference>
<dbReference type="GO" id="GO:0043153">
    <property type="term" value="P:entrainment of circadian clock by photoperiod"/>
    <property type="evidence" value="ECO:0007669"/>
    <property type="project" value="TreeGrafter"/>
</dbReference>
<comment type="caution">
    <text evidence="10">The sequence shown here is derived from an EMBL/GenBank/DDBJ whole genome shotgun (WGS) entry which is preliminary data.</text>
</comment>
<comment type="cofactor">
    <cofactor evidence="6">
        <name>FAD</name>
        <dbReference type="ChEBI" id="CHEBI:57692"/>
    </cofactor>
    <text evidence="6">Binds 1 FAD per subunit.</text>
</comment>
<evidence type="ECO:0000313" key="11">
    <source>
        <dbReference type="Proteomes" id="UP001175353"/>
    </source>
</evidence>
<dbReference type="InterPro" id="IPR005101">
    <property type="entry name" value="Cryptochr/Photolyase_FAD-bd"/>
</dbReference>
<dbReference type="InterPro" id="IPR036155">
    <property type="entry name" value="Crypto/Photolyase_N_sf"/>
</dbReference>
<evidence type="ECO:0000259" key="9">
    <source>
        <dbReference type="PROSITE" id="PS51645"/>
    </source>
</evidence>
<dbReference type="Gene3D" id="1.10.579.10">
    <property type="entry name" value="DNA Cyclobutane Dipyrimidine Photolyase, subunit A, domain 3"/>
    <property type="match status" value="1"/>
</dbReference>
<sequence>MATKRKVARATSPIRPEPAKRPRQTELVDDSLDSPRPEEQHSYVQREFYPAEMSNERCKQYNNNELPRPIEDLNRALEETKLQRSQIAGGEAVVHWFKRDLRTTDNRALSMASAKAKSMGVPLVCMFIVSPQDYQAHLTSAARVDFELRTLEVMKEDLGERDIPLYVTTAQERKEVPRHMLQKFEEWGAKHVFCNIEYEVDELRREAKLVKSCLEKGISFTAVHDDVVVPPGTLKSGAGKQYSVYSPWLKAWTKHLHEHPHLLETSEPPTHNPPTARTTFPALFSSPIPEAPPNKALPPETRTHLAHLWPAGEHAALTRLDHYLTSKASTYKTSRNFPAVPATAMLSVHFSAGTLAARTAVRCARAANKPALRLETGDPGLVCWISELAWRDFYKHILAQWPYVCMSKPFKYEYSDIEWDHSPQLFAKWCEGKTGYPIVDAAMRQLNTMGWMHNRCRMIVASFLAKDLLLDWRLGERYFMEKLIDGDFASNNRGWGFSASTGVDPQPYFRVFNPLLQSEKFDEAGEYIRKWVPELKGVVGRAVHDPYGRGAGGEAEKSGYPRMVVEHRVQRERALERYKEGLGRGTANVGGGVHN</sequence>
<feature type="domain" description="Photolyase/cryptochrome alpha/beta" evidence="9">
    <location>
        <begin position="91"/>
        <end position="228"/>
    </location>
</feature>
<evidence type="ECO:0000256" key="5">
    <source>
        <dbReference type="ARBA" id="ARBA00022991"/>
    </source>
</evidence>
<evidence type="ECO:0000256" key="8">
    <source>
        <dbReference type="SAM" id="MobiDB-lite"/>
    </source>
</evidence>
<feature type="binding site" evidence="6">
    <location>
        <position position="384"/>
    </location>
    <ligand>
        <name>FAD</name>
        <dbReference type="ChEBI" id="CHEBI:57692"/>
    </ligand>
</feature>
<feature type="binding site" evidence="6">
    <location>
        <begin position="485"/>
        <end position="487"/>
    </location>
    <ligand>
        <name>FAD</name>
        <dbReference type="ChEBI" id="CHEBI:57692"/>
    </ligand>
</feature>
<keyword evidence="4 6" id="KW-0274">FAD</keyword>
<dbReference type="GO" id="GO:0005634">
    <property type="term" value="C:nucleus"/>
    <property type="evidence" value="ECO:0007669"/>
    <property type="project" value="TreeGrafter"/>
</dbReference>
<feature type="compositionally biased region" description="Basic and acidic residues" evidence="8">
    <location>
        <begin position="17"/>
        <end position="26"/>
    </location>
</feature>
<name>A0AAN6KD24_9PEZI</name>
<dbReference type="EC" id="4.1.99.3" evidence="10"/>
<feature type="site" description="Electron transfer via tryptophanyl radical" evidence="7">
    <location>
        <position position="419"/>
    </location>
</feature>
<dbReference type="GO" id="GO:0003904">
    <property type="term" value="F:deoxyribodipyrimidine photo-lyase activity"/>
    <property type="evidence" value="ECO:0007669"/>
    <property type="project" value="UniProtKB-EC"/>
</dbReference>
<dbReference type="Pfam" id="PF03441">
    <property type="entry name" value="FAD_binding_7"/>
    <property type="match status" value="1"/>
</dbReference>
<reference evidence="10" key="1">
    <citation type="submission" date="2023-06" db="EMBL/GenBank/DDBJ databases">
        <title>Black Yeasts Isolated from many extreme environments.</title>
        <authorList>
            <person name="Coleine C."/>
            <person name="Stajich J.E."/>
            <person name="Selbmann L."/>
        </authorList>
    </citation>
    <scope>NUCLEOTIDE SEQUENCE</scope>
    <source>
        <strain evidence="10">CCFEE 5200</strain>
    </source>
</reference>
<evidence type="ECO:0000313" key="10">
    <source>
        <dbReference type="EMBL" id="KAK0976273.1"/>
    </source>
</evidence>
<dbReference type="Gene3D" id="3.40.50.620">
    <property type="entry name" value="HUPs"/>
    <property type="match status" value="1"/>
</dbReference>
<protein>
    <submittedName>
        <fullName evidence="10">DNA photolyase phr1</fullName>
        <ecNumber evidence="10">4.1.99.3</ecNumber>
    </submittedName>
</protein>
<keyword evidence="10" id="KW-0456">Lyase</keyword>
<feature type="binding site" evidence="6">
    <location>
        <position position="331"/>
    </location>
    <ligand>
        <name>FAD</name>
        <dbReference type="ChEBI" id="CHEBI:57692"/>
    </ligand>
</feature>
<evidence type="ECO:0000256" key="7">
    <source>
        <dbReference type="PIRSR" id="PIRSR602081-2"/>
    </source>
</evidence>
<dbReference type="InterPro" id="IPR036134">
    <property type="entry name" value="Crypto/Photolyase_FAD-like_sf"/>
</dbReference>
<feature type="site" description="Electron transfer via tryptophanyl radical" evidence="7">
    <location>
        <position position="472"/>
    </location>
</feature>
<keyword evidence="5" id="KW-0157">Chromophore</keyword>
<dbReference type="Proteomes" id="UP001175353">
    <property type="component" value="Unassembled WGS sequence"/>
</dbReference>
<dbReference type="InterPro" id="IPR006050">
    <property type="entry name" value="DNA_photolyase_N"/>
</dbReference>
<feature type="region of interest" description="Disordered" evidence="8">
    <location>
        <begin position="1"/>
        <end position="43"/>
    </location>
</feature>
<feature type="site" description="Electron transfer via tryptophanyl radical" evidence="7">
    <location>
        <position position="495"/>
    </location>
</feature>
<gene>
    <name evidence="10" type="primary">PHR1_2</name>
    <name evidence="10" type="ORF">LTR91_013739</name>
</gene>
<evidence type="ECO:0000256" key="2">
    <source>
        <dbReference type="ARBA" id="ARBA00005862"/>
    </source>
</evidence>
<evidence type="ECO:0000256" key="6">
    <source>
        <dbReference type="PIRSR" id="PIRSR602081-1"/>
    </source>
</evidence>
<comment type="similarity">
    <text evidence="2">Belongs to the DNA photolyase class-1 family.</text>
</comment>
<dbReference type="Pfam" id="PF00875">
    <property type="entry name" value="DNA_photolyase"/>
    <property type="match status" value="1"/>
</dbReference>
<feature type="binding site" evidence="6">
    <location>
        <begin position="343"/>
        <end position="347"/>
    </location>
    <ligand>
        <name>FAD</name>
        <dbReference type="ChEBI" id="CHEBI:57692"/>
    </ligand>
</feature>
<organism evidence="10 11">
    <name type="scientific">Friedmanniomyces endolithicus</name>
    <dbReference type="NCBI Taxonomy" id="329885"/>
    <lineage>
        <taxon>Eukaryota</taxon>
        <taxon>Fungi</taxon>
        <taxon>Dikarya</taxon>
        <taxon>Ascomycota</taxon>
        <taxon>Pezizomycotina</taxon>
        <taxon>Dothideomycetes</taxon>
        <taxon>Dothideomycetidae</taxon>
        <taxon>Mycosphaerellales</taxon>
        <taxon>Teratosphaeriaceae</taxon>
        <taxon>Friedmanniomyces</taxon>
    </lineage>
</organism>
<dbReference type="PRINTS" id="PR00147">
    <property type="entry name" value="DNAPHOTLYASE"/>
</dbReference>
<dbReference type="PANTHER" id="PTHR11455">
    <property type="entry name" value="CRYPTOCHROME"/>
    <property type="match status" value="1"/>
</dbReference>